<evidence type="ECO:0000256" key="4">
    <source>
        <dbReference type="ARBA" id="ARBA00023163"/>
    </source>
</evidence>
<keyword evidence="2" id="KW-0805">Transcription regulation</keyword>
<dbReference type="GO" id="GO:0016987">
    <property type="term" value="F:sigma factor activity"/>
    <property type="evidence" value="ECO:0007669"/>
    <property type="project" value="UniProtKB-KW"/>
</dbReference>
<evidence type="ECO:0000259" key="5">
    <source>
        <dbReference type="Pfam" id="PF04542"/>
    </source>
</evidence>
<reference evidence="8" key="1">
    <citation type="submission" date="2017-09" db="EMBL/GenBank/DDBJ databases">
        <title>Metaegenomics of thermophilic ammonia-oxidizing enrichment culture.</title>
        <authorList>
            <person name="Kato S."/>
            <person name="Suzuki K."/>
        </authorList>
    </citation>
    <scope>NUCLEOTIDE SEQUENCE [LARGE SCALE GENOMIC DNA]</scope>
</reference>
<proteinExistence type="inferred from homology"/>
<keyword evidence="4" id="KW-0804">Transcription</keyword>
<organism evidence="7 8">
    <name type="scientific">Candidatus Fervidibacter japonicus</name>
    <dbReference type="NCBI Taxonomy" id="2035412"/>
    <lineage>
        <taxon>Bacteria</taxon>
        <taxon>Candidatus Fervidibacterota</taxon>
        <taxon>Candidatus Fervidibacter</taxon>
    </lineage>
</organism>
<dbReference type="NCBIfam" id="TIGR02937">
    <property type="entry name" value="sigma70-ECF"/>
    <property type="match status" value="1"/>
</dbReference>
<dbReference type="InterPro" id="IPR007627">
    <property type="entry name" value="RNA_pol_sigma70_r2"/>
</dbReference>
<dbReference type="PANTHER" id="PTHR43133">
    <property type="entry name" value="RNA POLYMERASE ECF-TYPE SIGMA FACTO"/>
    <property type="match status" value="1"/>
</dbReference>
<keyword evidence="3" id="KW-0731">Sigma factor</keyword>
<dbReference type="SUPFAM" id="SSF88659">
    <property type="entry name" value="Sigma3 and sigma4 domains of RNA polymerase sigma factors"/>
    <property type="match status" value="1"/>
</dbReference>
<dbReference type="AlphaFoldDB" id="A0A2H5XE21"/>
<dbReference type="EMBL" id="BEHT01000026">
    <property type="protein sequence ID" value="GBC99387.1"/>
    <property type="molecule type" value="Genomic_DNA"/>
</dbReference>
<evidence type="ECO:0000313" key="8">
    <source>
        <dbReference type="Proteomes" id="UP000236173"/>
    </source>
</evidence>
<dbReference type="CDD" id="cd06171">
    <property type="entry name" value="Sigma70_r4"/>
    <property type="match status" value="1"/>
</dbReference>
<gene>
    <name evidence="7" type="primary">rpoE_3</name>
    <name evidence="7" type="ORF">HRbin17_01911</name>
</gene>
<dbReference type="Gene3D" id="1.10.10.10">
    <property type="entry name" value="Winged helix-like DNA-binding domain superfamily/Winged helix DNA-binding domain"/>
    <property type="match status" value="1"/>
</dbReference>
<feature type="domain" description="RNA polymerase sigma factor 70 region 4 type 2" evidence="6">
    <location>
        <begin position="129"/>
        <end position="179"/>
    </location>
</feature>
<evidence type="ECO:0000256" key="3">
    <source>
        <dbReference type="ARBA" id="ARBA00023082"/>
    </source>
</evidence>
<evidence type="ECO:0000256" key="1">
    <source>
        <dbReference type="ARBA" id="ARBA00010641"/>
    </source>
</evidence>
<dbReference type="InterPro" id="IPR014284">
    <property type="entry name" value="RNA_pol_sigma-70_dom"/>
</dbReference>
<dbReference type="PANTHER" id="PTHR43133:SF51">
    <property type="entry name" value="RNA POLYMERASE SIGMA FACTOR"/>
    <property type="match status" value="1"/>
</dbReference>
<feature type="domain" description="RNA polymerase sigma-70 region 2" evidence="5">
    <location>
        <begin position="27"/>
        <end position="91"/>
    </location>
</feature>
<comment type="similarity">
    <text evidence="1">Belongs to the sigma-70 factor family. ECF subfamily.</text>
</comment>
<evidence type="ECO:0000313" key="7">
    <source>
        <dbReference type="EMBL" id="GBC99387.1"/>
    </source>
</evidence>
<dbReference type="InterPro" id="IPR013324">
    <property type="entry name" value="RNA_pol_sigma_r3/r4-like"/>
</dbReference>
<dbReference type="InterPro" id="IPR013325">
    <property type="entry name" value="RNA_pol_sigma_r2"/>
</dbReference>
<dbReference type="InterPro" id="IPR039425">
    <property type="entry name" value="RNA_pol_sigma-70-like"/>
</dbReference>
<dbReference type="Proteomes" id="UP000236173">
    <property type="component" value="Unassembled WGS sequence"/>
</dbReference>
<dbReference type="SUPFAM" id="SSF88946">
    <property type="entry name" value="Sigma2 domain of RNA polymerase sigma factors"/>
    <property type="match status" value="1"/>
</dbReference>
<accession>A0A2H5XE21</accession>
<dbReference type="Gene3D" id="1.10.1740.10">
    <property type="match status" value="1"/>
</dbReference>
<sequence>MPKPTALPDELLVQRAKAGDSSAFDQLVERHYQKVFALAFHLLGNADDAADATQEAFVRAFERLHQFRGDATFSTWLYRITVNICRDARRRFRPTPFSQLSEGDKDTLDAVLESADPDPAEEWQRRERREAVHRVLQRLPAEFQQVLVLCDLQGLTYAEVAAVLGVPEGTVKSRLHRARHAFKELWQQLHREQTFSPPRPKGGENQ</sequence>
<evidence type="ECO:0000259" key="6">
    <source>
        <dbReference type="Pfam" id="PF08281"/>
    </source>
</evidence>
<name>A0A2H5XE21_9BACT</name>
<comment type="caution">
    <text evidence="7">The sequence shown here is derived from an EMBL/GenBank/DDBJ whole genome shotgun (WGS) entry which is preliminary data.</text>
</comment>
<dbReference type="GO" id="GO:0003677">
    <property type="term" value="F:DNA binding"/>
    <property type="evidence" value="ECO:0007669"/>
    <property type="project" value="InterPro"/>
</dbReference>
<evidence type="ECO:0000256" key="2">
    <source>
        <dbReference type="ARBA" id="ARBA00023015"/>
    </source>
</evidence>
<dbReference type="Pfam" id="PF04542">
    <property type="entry name" value="Sigma70_r2"/>
    <property type="match status" value="1"/>
</dbReference>
<dbReference type="Pfam" id="PF08281">
    <property type="entry name" value="Sigma70_r4_2"/>
    <property type="match status" value="1"/>
</dbReference>
<dbReference type="InterPro" id="IPR036388">
    <property type="entry name" value="WH-like_DNA-bd_sf"/>
</dbReference>
<dbReference type="GO" id="GO:0006352">
    <property type="term" value="P:DNA-templated transcription initiation"/>
    <property type="evidence" value="ECO:0007669"/>
    <property type="project" value="InterPro"/>
</dbReference>
<protein>
    <submittedName>
        <fullName evidence="7">ECF RNA polymerase sigma-E factor</fullName>
    </submittedName>
</protein>
<dbReference type="InterPro" id="IPR013249">
    <property type="entry name" value="RNA_pol_sigma70_r4_t2"/>
</dbReference>